<sequence length="114" mass="12650">MRHSILGLAMLMMVTGCQGGAKDAVREQLIDPDSAKFDDLAWAGKGTVTCGFVNSRNRMGGYAGWTAFVYDGDNAYLIKNPKVRGSNLFFEKCSRSHTSRYFDIQIRESGVPLY</sequence>
<name>A0A1N6DAA1_9SPHN</name>
<protein>
    <submittedName>
        <fullName evidence="1">Uncharacterized protein</fullName>
    </submittedName>
</protein>
<proteinExistence type="predicted"/>
<accession>A0A1N6DAA1</accession>
<dbReference type="AlphaFoldDB" id="A0A1N6DAA1"/>
<evidence type="ECO:0000313" key="1">
    <source>
        <dbReference type="EMBL" id="SIN67709.1"/>
    </source>
</evidence>
<dbReference type="OrthoDB" id="7567941at2"/>
<dbReference type="EMBL" id="FSQW01000001">
    <property type="protein sequence ID" value="SIN67709.1"/>
    <property type="molecule type" value="Genomic_DNA"/>
</dbReference>
<dbReference type="Proteomes" id="UP000185192">
    <property type="component" value="Unassembled WGS sequence"/>
</dbReference>
<organism evidence="1 2">
    <name type="scientific">Parasphingorhabdus marina DSM 22363</name>
    <dbReference type="NCBI Taxonomy" id="1123272"/>
    <lineage>
        <taxon>Bacteria</taxon>
        <taxon>Pseudomonadati</taxon>
        <taxon>Pseudomonadota</taxon>
        <taxon>Alphaproteobacteria</taxon>
        <taxon>Sphingomonadales</taxon>
        <taxon>Sphingomonadaceae</taxon>
        <taxon>Parasphingorhabdus</taxon>
    </lineage>
</organism>
<evidence type="ECO:0000313" key="2">
    <source>
        <dbReference type="Proteomes" id="UP000185192"/>
    </source>
</evidence>
<reference evidence="2" key="1">
    <citation type="submission" date="2016-11" db="EMBL/GenBank/DDBJ databases">
        <authorList>
            <person name="Varghese N."/>
            <person name="Submissions S."/>
        </authorList>
    </citation>
    <scope>NUCLEOTIDE SEQUENCE [LARGE SCALE GENOMIC DNA]</scope>
    <source>
        <strain evidence="2">DSM 22363</strain>
    </source>
</reference>
<gene>
    <name evidence="1" type="ORF">SAMN02745824_1751</name>
</gene>
<keyword evidence="2" id="KW-1185">Reference proteome</keyword>
<dbReference type="PROSITE" id="PS51257">
    <property type="entry name" value="PROKAR_LIPOPROTEIN"/>
    <property type="match status" value="1"/>
</dbReference>
<dbReference type="RefSeq" id="WP_143182770.1">
    <property type="nucleotide sequence ID" value="NZ_FSQW01000001.1"/>
</dbReference>